<dbReference type="EMBL" id="MN740481">
    <property type="protein sequence ID" value="QHU29133.1"/>
    <property type="molecule type" value="Genomic_DNA"/>
</dbReference>
<reference evidence="2" key="1">
    <citation type="journal article" date="2020" name="Nature">
        <title>Giant virus diversity and host interactions through global metagenomics.</title>
        <authorList>
            <person name="Schulz F."/>
            <person name="Roux S."/>
            <person name="Paez-Espino D."/>
            <person name="Jungbluth S."/>
            <person name="Walsh D.A."/>
            <person name="Denef V.J."/>
            <person name="McMahon K.D."/>
            <person name="Konstantinidis K.T."/>
            <person name="Eloe-Fadrosh E.A."/>
            <person name="Kyrpides N.C."/>
            <person name="Woyke T."/>
        </authorList>
    </citation>
    <scope>NUCLEOTIDE SEQUENCE</scope>
    <source>
        <strain evidence="2">GVMAG-M-3300027804-47</strain>
    </source>
</reference>
<accession>A0A6C0LF09</accession>
<name>A0A6C0LF09_9ZZZZ</name>
<organism evidence="2">
    <name type="scientific">viral metagenome</name>
    <dbReference type="NCBI Taxonomy" id="1070528"/>
    <lineage>
        <taxon>unclassified sequences</taxon>
        <taxon>metagenomes</taxon>
        <taxon>organismal metagenomes</taxon>
    </lineage>
</organism>
<proteinExistence type="predicted"/>
<protein>
    <submittedName>
        <fullName evidence="2">Uncharacterized protein</fullName>
    </submittedName>
</protein>
<evidence type="ECO:0000313" key="2">
    <source>
        <dbReference type="EMBL" id="QHU29133.1"/>
    </source>
</evidence>
<feature type="region of interest" description="Disordered" evidence="1">
    <location>
        <begin position="189"/>
        <end position="210"/>
    </location>
</feature>
<sequence length="210" mass="24303">MSKRKGKGTIINDEELKMLEELKESLKVKLGYMLQNDGLLALKHRQEHEVLTLEQQLQNDDLALKHRQEDLVFKQESNLRRDESDERALAEEEKALTIEKKAVNSEYIRRRGNLLGKHKDEINQIEIYKTLNKKLANEVIEVMDKDKLLQLKKTINELHSDLIWNNVDTFISTGRLGGSTLQKKRILKAPTKGKGVKAKRPVKRTNKATK</sequence>
<feature type="compositionally biased region" description="Basic residues" evidence="1">
    <location>
        <begin position="194"/>
        <end position="210"/>
    </location>
</feature>
<evidence type="ECO:0000256" key="1">
    <source>
        <dbReference type="SAM" id="MobiDB-lite"/>
    </source>
</evidence>
<dbReference type="AlphaFoldDB" id="A0A6C0LF09"/>